<evidence type="ECO:0000313" key="5">
    <source>
        <dbReference type="EMBL" id="TKI05186.1"/>
    </source>
</evidence>
<dbReference type="PANTHER" id="PTHR21599:SF0">
    <property type="entry name" value="GLYCERATE KINASE"/>
    <property type="match status" value="1"/>
</dbReference>
<keyword evidence="3 4" id="KW-0418">Kinase</keyword>
<keyword evidence="6" id="KW-1185">Reference proteome</keyword>
<dbReference type="NCBIfam" id="TIGR00045">
    <property type="entry name" value="glycerate kinase"/>
    <property type="match status" value="1"/>
</dbReference>
<evidence type="ECO:0000256" key="4">
    <source>
        <dbReference type="PIRNR" id="PIRNR006078"/>
    </source>
</evidence>
<evidence type="ECO:0000313" key="6">
    <source>
        <dbReference type="Proteomes" id="UP000305202"/>
    </source>
</evidence>
<dbReference type="InterPro" id="IPR018193">
    <property type="entry name" value="Glyc_kinase_flavodox-like_fold"/>
</dbReference>
<reference evidence="5 6" key="1">
    <citation type="submission" date="2019-04" db="EMBL/GenBank/DDBJ databases">
        <authorList>
            <person name="Li M."/>
            <person name="Gao C."/>
        </authorList>
    </citation>
    <scope>NUCLEOTIDE SEQUENCE [LARGE SCALE GENOMIC DNA]</scope>
    <source>
        <strain evidence="5 6">BGMRC 2031</strain>
    </source>
</reference>
<accession>A0ABY2SIE7</accession>
<dbReference type="InterPro" id="IPR036129">
    <property type="entry name" value="Glycerate_kinase_sf"/>
</dbReference>
<dbReference type="GO" id="GO:0016301">
    <property type="term" value="F:kinase activity"/>
    <property type="evidence" value="ECO:0007669"/>
    <property type="project" value="UniProtKB-KW"/>
</dbReference>
<name>A0ABY2SIE7_9HYPH</name>
<dbReference type="PANTHER" id="PTHR21599">
    <property type="entry name" value="GLYCERATE KINASE"/>
    <property type="match status" value="1"/>
</dbReference>
<protein>
    <submittedName>
        <fullName evidence="5">Glycerate kinase</fullName>
    </submittedName>
</protein>
<dbReference type="RefSeq" id="WP_136990969.1">
    <property type="nucleotide sequence ID" value="NZ_SZPQ01000021.1"/>
</dbReference>
<dbReference type="EMBL" id="SZPQ01000021">
    <property type="protein sequence ID" value="TKI05186.1"/>
    <property type="molecule type" value="Genomic_DNA"/>
</dbReference>
<dbReference type="InterPro" id="IPR004381">
    <property type="entry name" value="Glycerate_kinase"/>
</dbReference>
<dbReference type="SUPFAM" id="SSF110738">
    <property type="entry name" value="Glycerate kinase I"/>
    <property type="match status" value="1"/>
</dbReference>
<sequence>MHTLTFVLAPDSFKESMTAKEVCVAMERGLKAVFPDARYVHVPMADGGEGTVQSLVDATGGQLFRQKVVGPLGDAVDACYGILGDGKTAVIEMASASGIQHVVREKRDPLAATTYGTGELINACLKRGIRRIILGIGGSATNDGGAGMAEALGVRFYDKDGGRLPLGGGALGRLQRIDATGLAPDIAETEIIVACDVTNPLCGAQGASHVFGPQKGATPEMVVELDANLAHYAGVIQRQFGRDVARLAGAGAAGGLGAGLLAFTRCELKKGIDIVVEYSRLPEKLAHADYCFTGEGGIDFQTKFGKTPYGVARTAKAQQVPVIALAGRIGRGSEELHAEGIDAIFGIIPDNGELAALLRAGPANVTRVCENIGRLIGICQQPSPEGGGHV</sequence>
<dbReference type="Gene3D" id="3.90.1510.10">
    <property type="entry name" value="Glycerate kinase, domain 2"/>
    <property type="match status" value="1"/>
</dbReference>
<evidence type="ECO:0000256" key="3">
    <source>
        <dbReference type="ARBA" id="ARBA00022777"/>
    </source>
</evidence>
<organism evidence="5 6">
    <name type="scientific">Martelella alba</name>
    <dbReference type="NCBI Taxonomy" id="2590451"/>
    <lineage>
        <taxon>Bacteria</taxon>
        <taxon>Pseudomonadati</taxon>
        <taxon>Pseudomonadota</taxon>
        <taxon>Alphaproteobacteria</taxon>
        <taxon>Hyphomicrobiales</taxon>
        <taxon>Aurantimonadaceae</taxon>
        <taxon>Martelella</taxon>
    </lineage>
</organism>
<dbReference type="Proteomes" id="UP000305202">
    <property type="component" value="Unassembled WGS sequence"/>
</dbReference>
<gene>
    <name evidence="5" type="ORF">FCN80_14955</name>
</gene>
<dbReference type="PIRSF" id="PIRSF006078">
    <property type="entry name" value="GlxK"/>
    <property type="match status" value="1"/>
</dbReference>
<dbReference type="Pfam" id="PF02595">
    <property type="entry name" value="Gly_kinase"/>
    <property type="match status" value="1"/>
</dbReference>
<dbReference type="InterPro" id="IPR018197">
    <property type="entry name" value="Glycerate_kinase_RE-like"/>
</dbReference>
<keyword evidence="2 4" id="KW-0808">Transferase</keyword>
<comment type="similarity">
    <text evidence="1 4">Belongs to the glycerate kinase type-1 family.</text>
</comment>
<comment type="caution">
    <text evidence="5">The sequence shown here is derived from an EMBL/GenBank/DDBJ whole genome shotgun (WGS) entry which is preliminary data.</text>
</comment>
<dbReference type="Gene3D" id="3.40.50.10350">
    <property type="entry name" value="Glycerate kinase, domain 1"/>
    <property type="match status" value="1"/>
</dbReference>
<proteinExistence type="inferred from homology"/>
<evidence type="ECO:0000256" key="2">
    <source>
        <dbReference type="ARBA" id="ARBA00022679"/>
    </source>
</evidence>
<evidence type="ECO:0000256" key="1">
    <source>
        <dbReference type="ARBA" id="ARBA00006284"/>
    </source>
</evidence>